<proteinExistence type="predicted"/>
<evidence type="ECO:0000256" key="2">
    <source>
        <dbReference type="ARBA" id="ARBA00022553"/>
    </source>
</evidence>
<accession>A0A6N2TK98</accession>
<dbReference type="RefSeq" id="WP_070604909.1">
    <property type="nucleotide sequence ID" value="NZ_CACRSW010000027.1"/>
</dbReference>
<reference evidence="7" key="1">
    <citation type="submission" date="2019-11" db="EMBL/GenBank/DDBJ databases">
        <authorList>
            <person name="Feng L."/>
        </authorList>
    </citation>
    <scope>NUCLEOTIDE SEQUENCE</scope>
    <source>
        <strain evidence="7">AvaginalisLFYP127</strain>
    </source>
</reference>
<dbReference type="GO" id="GO:0009055">
    <property type="term" value="F:electron transfer activity"/>
    <property type="evidence" value="ECO:0007669"/>
    <property type="project" value="InterPro"/>
</dbReference>
<dbReference type="InterPro" id="IPR010209">
    <property type="entry name" value="Ion_transpt_RnfG/RsxG"/>
</dbReference>
<dbReference type="EMBL" id="CACRSW010000027">
    <property type="protein sequence ID" value="VYT06035.1"/>
    <property type="molecule type" value="Genomic_DNA"/>
</dbReference>
<evidence type="ECO:0000256" key="5">
    <source>
        <dbReference type="ARBA" id="ARBA00022982"/>
    </source>
</evidence>
<evidence type="ECO:0000256" key="4">
    <source>
        <dbReference type="ARBA" id="ARBA00022643"/>
    </source>
</evidence>
<keyword evidence="3" id="KW-0285">Flavoprotein</keyword>
<dbReference type="AlphaFoldDB" id="A0A6N2TK98"/>
<dbReference type="PANTHER" id="PTHR36118">
    <property type="entry name" value="ION-TRANSLOCATING OXIDOREDUCTASE COMPLEX SUBUNIT G"/>
    <property type="match status" value="1"/>
</dbReference>
<keyword evidence="4" id="KW-0288">FMN</keyword>
<protein>
    <submittedName>
        <fullName evidence="7">Electron transport complex protein RnfG</fullName>
    </submittedName>
</protein>
<keyword evidence="2" id="KW-0597">Phosphoprotein</keyword>
<dbReference type="GO" id="GO:0010181">
    <property type="term" value="F:FMN binding"/>
    <property type="evidence" value="ECO:0007669"/>
    <property type="project" value="InterPro"/>
</dbReference>
<dbReference type="GO" id="GO:0005886">
    <property type="term" value="C:plasma membrane"/>
    <property type="evidence" value="ECO:0007669"/>
    <property type="project" value="InterPro"/>
</dbReference>
<sequence>MNKALKLGIKLLIITAVSALVLAFTNSVTEPIIKKAEQEKLNESLKIAFPEGKDFEEVKGKFPEAVKGVYKADGGKGYVFDVNSKGGYGGDIEFIVGVDSENKLTGFSPLKHSESAGFGLQMEEDWFKEGVKGVSVDKKVGASEAGSENEIVGISGATYSTNTILNGINTAREVLKDLK</sequence>
<evidence type="ECO:0000313" key="7">
    <source>
        <dbReference type="EMBL" id="VYT06035.1"/>
    </source>
</evidence>
<dbReference type="InterPro" id="IPR007329">
    <property type="entry name" value="FMN-bd"/>
</dbReference>
<evidence type="ECO:0000256" key="3">
    <source>
        <dbReference type="ARBA" id="ARBA00022630"/>
    </source>
</evidence>
<evidence type="ECO:0000256" key="1">
    <source>
        <dbReference type="ARBA" id="ARBA00022448"/>
    </source>
</evidence>
<name>A0A6N2TK98_9FIRM</name>
<dbReference type="GO" id="GO:0022900">
    <property type="term" value="P:electron transport chain"/>
    <property type="evidence" value="ECO:0007669"/>
    <property type="project" value="InterPro"/>
</dbReference>
<keyword evidence="1" id="KW-0813">Transport</keyword>
<keyword evidence="5" id="KW-0249">Electron transport</keyword>
<gene>
    <name evidence="7" type="ORF">AVLFYP127_00682</name>
</gene>
<dbReference type="Pfam" id="PF04205">
    <property type="entry name" value="FMN_bind"/>
    <property type="match status" value="1"/>
</dbReference>
<feature type="domain" description="FMN-binding" evidence="6">
    <location>
        <begin position="87"/>
        <end position="175"/>
    </location>
</feature>
<dbReference type="PANTHER" id="PTHR36118:SF1">
    <property type="entry name" value="ION-TRANSLOCATING OXIDOREDUCTASE COMPLEX SUBUNIT G"/>
    <property type="match status" value="1"/>
</dbReference>
<dbReference type="SMART" id="SM00900">
    <property type="entry name" value="FMN_bind"/>
    <property type="match status" value="1"/>
</dbReference>
<organism evidence="7">
    <name type="scientific">Anaerococcus vaginalis</name>
    <dbReference type="NCBI Taxonomy" id="33037"/>
    <lineage>
        <taxon>Bacteria</taxon>
        <taxon>Bacillati</taxon>
        <taxon>Bacillota</taxon>
        <taxon>Tissierellia</taxon>
        <taxon>Tissierellales</taxon>
        <taxon>Peptoniphilaceae</taxon>
        <taxon>Anaerococcus</taxon>
    </lineage>
</organism>
<evidence type="ECO:0000259" key="6">
    <source>
        <dbReference type="SMART" id="SM00900"/>
    </source>
</evidence>